<feature type="region of interest" description="Disordered" evidence="1">
    <location>
        <begin position="467"/>
        <end position="489"/>
    </location>
</feature>
<dbReference type="RefSeq" id="WP_111446615.1">
    <property type="nucleotide sequence ID" value="NZ_QKZK01000029.1"/>
</dbReference>
<dbReference type="InterPro" id="IPR012334">
    <property type="entry name" value="Pectin_lyas_fold"/>
</dbReference>
<accession>A0A2W7NNJ2</accession>
<reference evidence="2 3" key="1">
    <citation type="submission" date="2018-06" db="EMBL/GenBank/DDBJ databases">
        <title>Genomic Encyclopedia of Archaeal and Bacterial Type Strains, Phase II (KMG-II): from individual species to whole genera.</title>
        <authorList>
            <person name="Goeker M."/>
        </authorList>
    </citation>
    <scope>NUCLEOTIDE SEQUENCE [LARGE SCALE GENOMIC DNA]</scope>
    <source>
        <strain evidence="2 3">DSM 6779</strain>
    </source>
</reference>
<comment type="caution">
    <text evidence="2">The sequence shown here is derived from an EMBL/GenBank/DDBJ whole genome shotgun (WGS) entry which is preliminary data.</text>
</comment>
<protein>
    <recommendedName>
        <fullName evidence="4">Parallel beta helix pectate lyase-like protein</fullName>
    </recommendedName>
</protein>
<dbReference type="SUPFAM" id="SSF51126">
    <property type="entry name" value="Pectin lyase-like"/>
    <property type="match status" value="1"/>
</dbReference>
<evidence type="ECO:0008006" key="4">
    <source>
        <dbReference type="Google" id="ProtNLM"/>
    </source>
</evidence>
<sequence length="489" mass="54242">MHSTASLRTITLHTRHIMWLAMAALTSILTFSACERDYTYRGGSEGLQFSTDTLTFDTVFTAVGSATRQFKLYNPYEEDMTIDAIALAGGDNSSFRININGIATHQLADVRLRSRDSLYIFVEVTVDPLGVNNPVVMLDSVLFITQHLTQAVKLIAYGQDVTVLRQARLGSQTLTADKPYLIYDYVVIDSLRQVTVDAGARIHFHNNASMIVKGSLVVNGTVEAPVTFEGDRLEKDYDDIPGQWGFIHFFPGSKNNRIDHAIIKNGVIGIQADSIGLGHDAPLELANCRFEHISSVGLLTENSSVLAYNCLFADCGLHSVALTVGGSYEFYHCTIANFFPNYGQPRTSAALFINNYYRNSSGNNVIVPVTKTVFANCIITGSHGTELAFDLKSDQETETADYRFEHCLIKADSRMEELNDVNHFRNIILNQNPMFKNTKAYDYRLDTLSVAKDIGSAIYAQPYPTDADGNKRLVDDNPDLGAYERVEAE</sequence>
<dbReference type="EMBL" id="QKZK01000029">
    <property type="protein sequence ID" value="PZX12832.1"/>
    <property type="molecule type" value="Genomic_DNA"/>
</dbReference>
<proteinExistence type="predicted"/>
<dbReference type="AlphaFoldDB" id="A0A2W7NNJ2"/>
<dbReference type="InterPro" id="IPR011050">
    <property type="entry name" value="Pectin_lyase_fold/virulence"/>
</dbReference>
<evidence type="ECO:0000256" key="1">
    <source>
        <dbReference type="SAM" id="MobiDB-lite"/>
    </source>
</evidence>
<dbReference type="Proteomes" id="UP000249239">
    <property type="component" value="Unassembled WGS sequence"/>
</dbReference>
<organism evidence="2 3">
    <name type="scientific">Breznakibacter xylanolyticus</name>
    <dbReference type="NCBI Taxonomy" id="990"/>
    <lineage>
        <taxon>Bacteria</taxon>
        <taxon>Pseudomonadati</taxon>
        <taxon>Bacteroidota</taxon>
        <taxon>Bacteroidia</taxon>
        <taxon>Marinilabiliales</taxon>
        <taxon>Marinilabiliaceae</taxon>
        <taxon>Breznakibacter</taxon>
    </lineage>
</organism>
<dbReference type="OrthoDB" id="1111178at2"/>
<dbReference type="Gene3D" id="2.160.20.10">
    <property type="entry name" value="Single-stranded right-handed beta-helix, Pectin lyase-like"/>
    <property type="match status" value="1"/>
</dbReference>
<gene>
    <name evidence="2" type="ORF">LX69_02786</name>
</gene>
<keyword evidence="3" id="KW-1185">Reference proteome</keyword>
<evidence type="ECO:0000313" key="3">
    <source>
        <dbReference type="Proteomes" id="UP000249239"/>
    </source>
</evidence>
<name>A0A2W7NNJ2_9BACT</name>
<evidence type="ECO:0000313" key="2">
    <source>
        <dbReference type="EMBL" id="PZX12832.1"/>
    </source>
</evidence>